<reference evidence="1 2" key="1">
    <citation type="submission" date="2013-11" db="EMBL/GenBank/DDBJ databases">
        <title>The Genome Sequence of Phytophthora parasitica P1976.</title>
        <authorList>
            <consortium name="The Broad Institute Genomics Platform"/>
            <person name="Russ C."/>
            <person name="Tyler B."/>
            <person name="Panabieres F."/>
            <person name="Shan W."/>
            <person name="Tripathy S."/>
            <person name="Grunwald N."/>
            <person name="Machado M."/>
            <person name="Johnson C.S."/>
            <person name="Walker B."/>
            <person name="Young S."/>
            <person name="Zeng Q."/>
            <person name="Gargeya S."/>
            <person name="Fitzgerald M."/>
            <person name="Haas B."/>
            <person name="Abouelleil A."/>
            <person name="Allen A.W."/>
            <person name="Alvarado L."/>
            <person name="Arachchi H.M."/>
            <person name="Berlin A.M."/>
            <person name="Chapman S.B."/>
            <person name="Gainer-Dewar J."/>
            <person name="Goldberg J."/>
            <person name="Griggs A."/>
            <person name="Gujja S."/>
            <person name="Hansen M."/>
            <person name="Howarth C."/>
            <person name="Imamovic A."/>
            <person name="Ireland A."/>
            <person name="Larimer J."/>
            <person name="McCowan C."/>
            <person name="Murphy C."/>
            <person name="Pearson M."/>
            <person name="Poon T.W."/>
            <person name="Priest M."/>
            <person name="Roberts A."/>
            <person name="Saif S."/>
            <person name="Shea T."/>
            <person name="Sisk P."/>
            <person name="Sykes S."/>
            <person name="Wortman J."/>
            <person name="Nusbaum C."/>
            <person name="Birren B."/>
        </authorList>
    </citation>
    <scope>NUCLEOTIDE SEQUENCE [LARGE SCALE GENOMIC DNA]</scope>
    <source>
        <strain evidence="1 2">P1976</strain>
    </source>
</reference>
<dbReference type="AlphaFoldDB" id="A0A081ASP4"/>
<dbReference type="InterPro" id="IPR011011">
    <property type="entry name" value="Znf_FYVE_PHD"/>
</dbReference>
<name>A0A081ASP4_PHYNI</name>
<gene>
    <name evidence="1" type="ORF">F444_03871</name>
</gene>
<dbReference type="SUPFAM" id="SSF57903">
    <property type="entry name" value="FYVE/PHD zinc finger"/>
    <property type="match status" value="1"/>
</dbReference>
<comment type="caution">
    <text evidence="1">The sequence shown here is derived from an EMBL/GenBank/DDBJ whole genome shotgun (WGS) entry which is preliminary data.</text>
</comment>
<sequence>MSRWTEVFTGYQRGLTFECGTGTTPPAEILAPYLFSCSLVRYSLERTPRKPRHHSSSGIGTTRWQAACLEQLRRTATGIEHSVNGIAEDRSHETTSMPTQPHLFSHLLNPLQCTEQDNAILIELAETLVVHNVQQFSALELTKNGAPSNKNRWKEVRKREGTKVFKEKATKGEPLEMSSLMLMGTVVGKLEDFMYAVVAPSTEVMRIKSFIIQDGIVDCKVLHEVVSPTIDDPFHHISVRWRLFTEPDLRDYVCLDSTGIATSASGERIGYHLTHSVGFEQIPSFASYDVTRGNMSICSLYVQNTASTVQIYVRGFFDSNEGRNELVNNATMNAIASHWMSYPRKVECAQVKKLLWTMHKNNNRDSIMSLKNDGKLSMSTSTPGLCKICSKSFGFLGTSRKICIVCNEQVCSRCSVAKTLAMLASNRVSVMEKKRVFCVQCISDVTNTDALRIAREEILNCGKLTATTIEPEQDQAMKTRTESDPKLKWCIQDL</sequence>
<protein>
    <recommendedName>
        <fullName evidence="3">FYVE-type domain-containing protein</fullName>
    </recommendedName>
</protein>
<evidence type="ECO:0000313" key="2">
    <source>
        <dbReference type="Proteomes" id="UP000028582"/>
    </source>
</evidence>
<dbReference type="Gene3D" id="3.30.40.10">
    <property type="entry name" value="Zinc/RING finger domain, C3HC4 (zinc finger)"/>
    <property type="match status" value="1"/>
</dbReference>
<organism evidence="1 2">
    <name type="scientific">Phytophthora nicotianae P1976</name>
    <dbReference type="NCBI Taxonomy" id="1317066"/>
    <lineage>
        <taxon>Eukaryota</taxon>
        <taxon>Sar</taxon>
        <taxon>Stramenopiles</taxon>
        <taxon>Oomycota</taxon>
        <taxon>Peronosporomycetes</taxon>
        <taxon>Peronosporales</taxon>
        <taxon>Peronosporaceae</taxon>
        <taxon>Phytophthora</taxon>
    </lineage>
</organism>
<dbReference type="InterPro" id="IPR052727">
    <property type="entry name" value="Rab4/Rab5_effector"/>
</dbReference>
<dbReference type="OrthoDB" id="90296at2759"/>
<evidence type="ECO:0008006" key="3">
    <source>
        <dbReference type="Google" id="ProtNLM"/>
    </source>
</evidence>
<dbReference type="EMBL" id="ANJA01000784">
    <property type="protein sequence ID" value="ETO81905.1"/>
    <property type="molecule type" value="Genomic_DNA"/>
</dbReference>
<proteinExistence type="predicted"/>
<dbReference type="PANTHER" id="PTHR13510">
    <property type="entry name" value="FYVE-FINGER-CONTAINING RAB5 EFFECTOR PROTEIN RABENOSYN-5-RELATED"/>
    <property type="match status" value="1"/>
</dbReference>
<evidence type="ECO:0000313" key="1">
    <source>
        <dbReference type="EMBL" id="ETO81905.1"/>
    </source>
</evidence>
<dbReference type="PANTHER" id="PTHR13510:SF44">
    <property type="entry name" value="RABENOSYN-5"/>
    <property type="match status" value="1"/>
</dbReference>
<accession>A0A081ASP4</accession>
<dbReference type="InterPro" id="IPR013083">
    <property type="entry name" value="Znf_RING/FYVE/PHD"/>
</dbReference>
<dbReference type="Proteomes" id="UP000028582">
    <property type="component" value="Unassembled WGS sequence"/>
</dbReference>